<feature type="domain" description="Radical SAM core" evidence="6">
    <location>
        <begin position="16"/>
        <end position="209"/>
    </location>
</feature>
<dbReference type="Pfam" id="PF04055">
    <property type="entry name" value="Radical_SAM"/>
    <property type="match status" value="1"/>
</dbReference>
<evidence type="ECO:0000256" key="4">
    <source>
        <dbReference type="ARBA" id="ARBA00023004"/>
    </source>
</evidence>
<accession>A0A4R1S512</accession>
<dbReference type="Proteomes" id="UP000295008">
    <property type="component" value="Unassembled WGS sequence"/>
</dbReference>
<dbReference type="PANTHER" id="PTHR42836:SF1">
    <property type="entry name" value="7-CARBOXY-7-DEAZAGUANINE SYNTHASE"/>
    <property type="match status" value="1"/>
</dbReference>
<dbReference type="SUPFAM" id="SSF102114">
    <property type="entry name" value="Radical SAM enzymes"/>
    <property type="match status" value="1"/>
</dbReference>
<evidence type="ECO:0000313" key="7">
    <source>
        <dbReference type="EMBL" id="TCL74094.1"/>
    </source>
</evidence>
<reference evidence="7 8" key="1">
    <citation type="submission" date="2019-03" db="EMBL/GenBank/DDBJ databases">
        <title>Genomic Encyclopedia of Type Strains, Phase IV (KMG-IV): sequencing the most valuable type-strain genomes for metagenomic binning, comparative biology and taxonomic classification.</title>
        <authorList>
            <person name="Goeker M."/>
        </authorList>
    </citation>
    <scope>NUCLEOTIDE SEQUENCE [LARGE SCALE GENOMIC DNA]</scope>
    <source>
        <strain evidence="7 8">LX-B</strain>
    </source>
</reference>
<dbReference type="CDD" id="cd01335">
    <property type="entry name" value="Radical_SAM"/>
    <property type="match status" value="1"/>
</dbReference>
<dbReference type="EMBL" id="SLUN01000004">
    <property type="protein sequence ID" value="TCL74094.1"/>
    <property type="molecule type" value="Genomic_DNA"/>
</dbReference>
<comment type="caution">
    <text evidence="7">The sequence shown here is derived from an EMBL/GenBank/DDBJ whole genome shotgun (WGS) entry which is preliminary data.</text>
</comment>
<evidence type="ECO:0000259" key="6">
    <source>
        <dbReference type="PROSITE" id="PS51918"/>
    </source>
</evidence>
<dbReference type="InterPro" id="IPR023821">
    <property type="entry name" value="rSAM_TatD-assoc"/>
</dbReference>
<protein>
    <submittedName>
        <fullName evidence="7">TatD family-associated radical SAM protein</fullName>
    </submittedName>
</protein>
<dbReference type="SFLD" id="SFLDS00029">
    <property type="entry name" value="Radical_SAM"/>
    <property type="match status" value="1"/>
</dbReference>
<dbReference type="GO" id="GO:0051539">
    <property type="term" value="F:4 iron, 4 sulfur cluster binding"/>
    <property type="evidence" value="ECO:0007669"/>
    <property type="project" value="UniProtKB-KW"/>
</dbReference>
<evidence type="ECO:0000256" key="2">
    <source>
        <dbReference type="ARBA" id="ARBA00022691"/>
    </source>
</evidence>
<keyword evidence="8" id="KW-1185">Reference proteome</keyword>
<evidence type="ECO:0000256" key="5">
    <source>
        <dbReference type="ARBA" id="ARBA00023014"/>
    </source>
</evidence>
<dbReference type="InterPro" id="IPR013785">
    <property type="entry name" value="Aldolase_TIM"/>
</dbReference>
<keyword evidence="3" id="KW-0479">Metal-binding</keyword>
<dbReference type="NCBIfam" id="TIGR04038">
    <property type="entry name" value="tatD_link_rSAM"/>
    <property type="match status" value="1"/>
</dbReference>
<dbReference type="InterPro" id="IPR058240">
    <property type="entry name" value="rSAM_sf"/>
</dbReference>
<name>A0A4R1S512_HYDET</name>
<dbReference type="GO" id="GO:0046872">
    <property type="term" value="F:metal ion binding"/>
    <property type="evidence" value="ECO:0007669"/>
    <property type="project" value="UniProtKB-KW"/>
</dbReference>
<sequence length="209" mass="22925">MNQQNQAKDSAPAIAYRLGDALYLNITNRCPNGCVFCIRESPGGVGYNLWLDAEPTADEVIEAAGDIAPYREVVFCGYGEPLLRPEIVTEVARRLKERASVPIRINTNGLADLFLGFDVLPQLQGLIDGISISLNAPDAEAYQRLTHSPYGLQAFPAVCEFARRSKRYIPKVTVSVVHYPGVDLERSAQVAAALGAEFRVREIQGFEQA</sequence>
<keyword evidence="2" id="KW-0949">S-adenosyl-L-methionine</keyword>
<dbReference type="OrthoDB" id="6258756at2"/>
<dbReference type="PANTHER" id="PTHR42836">
    <property type="entry name" value="7-CARBOXY-7-DEAZAGUANINE SYNTHASE"/>
    <property type="match status" value="1"/>
</dbReference>
<organism evidence="7 8">
    <name type="scientific">Hydrogenispora ethanolica</name>
    <dbReference type="NCBI Taxonomy" id="1082276"/>
    <lineage>
        <taxon>Bacteria</taxon>
        <taxon>Bacillati</taxon>
        <taxon>Bacillota</taxon>
        <taxon>Hydrogenispora</taxon>
    </lineage>
</organism>
<evidence type="ECO:0000313" key="8">
    <source>
        <dbReference type="Proteomes" id="UP000295008"/>
    </source>
</evidence>
<keyword evidence="5" id="KW-0411">Iron-sulfur</keyword>
<dbReference type="RefSeq" id="WP_132013050.1">
    <property type="nucleotide sequence ID" value="NZ_SLUN01000004.1"/>
</dbReference>
<dbReference type="AlphaFoldDB" id="A0A4R1S512"/>
<dbReference type="SFLD" id="SFLDG01111">
    <property type="entry name" value="Uncharacterised_Radical_SAM_Su"/>
    <property type="match status" value="1"/>
</dbReference>
<keyword evidence="4" id="KW-0408">Iron</keyword>
<dbReference type="Gene3D" id="3.20.20.70">
    <property type="entry name" value="Aldolase class I"/>
    <property type="match status" value="1"/>
</dbReference>
<proteinExistence type="predicted"/>
<dbReference type="InterPro" id="IPR007197">
    <property type="entry name" value="rSAM"/>
</dbReference>
<dbReference type="GO" id="GO:0003824">
    <property type="term" value="F:catalytic activity"/>
    <property type="evidence" value="ECO:0007669"/>
    <property type="project" value="InterPro"/>
</dbReference>
<keyword evidence="1" id="KW-0004">4Fe-4S</keyword>
<gene>
    <name evidence="7" type="ORF">EDC14_100429</name>
</gene>
<evidence type="ECO:0000256" key="3">
    <source>
        <dbReference type="ARBA" id="ARBA00022723"/>
    </source>
</evidence>
<dbReference type="PROSITE" id="PS51918">
    <property type="entry name" value="RADICAL_SAM"/>
    <property type="match status" value="1"/>
</dbReference>
<evidence type="ECO:0000256" key="1">
    <source>
        <dbReference type="ARBA" id="ARBA00022485"/>
    </source>
</evidence>